<keyword evidence="2" id="KW-1185">Reference proteome</keyword>
<dbReference type="PATRIC" id="fig|299146.4.peg.976"/>
<name>A0A1A8Z8W2_9ACTN</name>
<dbReference type="EMBL" id="LT594324">
    <property type="protein sequence ID" value="SBT40397.1"/>
    <property type="molecule type" value="Genomic_DNA"/>
</dbReference>
<evidence type="ECO:0008006" key="3">
    <source>
        <dbReference type="Google" id="ProtNLM"/>
    </source>
</evidence>
<dbReference type="Proteomes" id="UP000198765">
    <property type="component" value="Chromosome I"/>
</dbReference>
<accession>A0A1A8Z8W2</accession>
<protein>
    <recommendedName>
        <fullName evidence="3">SnoaL-like domain-containing protein</fullName>
    </recommendedName>
</protein>
<organism evidence="1 2">
    <name type="scientific">Micromonospora narathiwatensis</name>
    <dbReference type="NCBI Taxonomy" id="299146"/>
    <lineage>
        <taxon>Bacteria</taxon>
        <taxon>Bacillati</taxon>
        <taxon>Actinomycetota</taxon>
        <taxon>Actinomycetes</taxon>
        <taxon>Micromonosporales</taxon>
        <taxon>Micromonosporaceae</taxon>
        <taxon>Micromonospora</taxon>
    </lineage>
</organism>
<reference evidence="1 2" key="1">
    <citation type="submission" date="2016-06" db="EMBL/GenBank/DDBJ databases">
        <authorList>
            <person name="Kjaerup R.B."/>
            <person name="Dalgaard T.S."/>
            <person name="Juul-Madsen H.R."/>
        </authorList>
    </citation>
    <scope>NUCLEOTIDE SEQUENCE [LARGE SCALE GENOMIC DNA]</scope>
    <source>
        <strain evidence="1 2">DSM 45248</strain>
    </source>
</reference>
<evidence type="ECO:0000313" key="1">
    <source>
        <dbReference type="EMBL" id="SBT40397.1"/>
    </source>
</evidence>
<sequence length="150" mass="16189">MAAPVRPPAQPGFAYADPEEVCRRFVAALYGADTRSDAGPGDAFRRAVRFASGTLAGQSAAAERDGRWLAWSAHRAYLDALVEPFVDAQLPPDTAITARRAVRVTATAIGEDGWRGWTEHSVADCVLHRGGPDGPGWRVTDYEIRQAGLR</sequence>
<evidence type="ECO:0000313" key="2">
    <source>
        <dbReference type="Proteomes" id="UP000198765"/>
    </source>
</evidence>
<dbReference type="AlphaFoldDB" id="A0A1A8Z8W2"/>
<gene>
    <name evidence="1" type="ORF">GA0070621_0952</name>
</gene>
<proteinExistence type="predicted"/>